<evidence type="ECO:0000313" key="2">
    <source>
        <dbReference type="Proteomes" id="UP000029367"/>
    </source>
</evidence>
<dbReference type="Proteomes" id="UP000029367">
    <property type="component" value="Segment"/>
</dbReference>
<sequence>MTKLVLIHGIAGEKFDDGISAPVLALEGEETFAVLQGLAEGSDMVLASETIIEQASAIREAEHLRGVAATLGHCAGNGGLRGHSVGGVFPCVIFSKGNPHVHLDWCFLAPNGDEFDGFVSYEDAYAAAQQWLEEREV</sequence>
<keyword evidence="2" id="KW-1185">Reference proteome</keyword>
<dbReference type="OrthoDB" id="28641at10239"/>
<dbReference type="EMBL" id="KM247287">
    <property type="protein sequence ID" value="AIM40509.1"/>
    <property type="molecule type" value="Genomic_DNA"/>
</dbReference>
<proteinExistence type="predicted"/>
<accession>A0A088FAG4</accession>
<dbReference type="RefSeq" id="YP_009101356.1">
    <property type="nucleotide sequence ID" value="NC_025445.1"/>
</dbReference>
<name>A0A088FAG4_9CAUD</name>
<evidence type="ECO:0000313" key="1">
    <source>
        <dbReference type="EMBL" id="AIM40509.1"/>
    </source>
</evidence>
<protein>
    <submittedName>
        <fullName evidence="1">Uncharacterized protein</fullName>
    </submittedName>
</protein>
<organism evidence="1 2">
    <name type="scientific">Escherichia phage J8-65</name>
    <dbReference type="NCBI Taxonomy" id="1536597"/>
    <lineage>
        <taxon>Viruses</taxon>
        <taxon>Duplodnaviria</taxon>
        <taxon>Heunggongvirae</taxon>
        <taxon>Uroviricota</taxon>
        <taxon>Caudoviricetes</taxon>
        <taxon>Autographivirales</taxon>
        <taxon>Autoscriptoviridae</taxon>
        <taxon>Stentvirinae</taxon>
        <taxon>Bonnellvirus</taxon>
        <taxon>Bonnellvirus smaasur</taxon>
        <taxon>Bonnellvirus J865</taxon>
    </lineage>
</organism>
<dbReference type="KEGG" id="vg:22277656"/>
<dbReference type="GeneID" id="22277656"/>
<reference evidence="1 2" key="1">
    <citation type="submission" date="2014-07" db="EMBL/GenBank/DDBJ databases">
        <title>Synergy as a Rationale for Phage Therapy using Phage Cocktails.</title>
        <authorList>
            <person name="Schmerer M."/>
            <person name="Molineux I.J."/>
            <person name="Bull J.J."/>
        </authorList>
    </citation>
    <scope>NUCLEOTIDE SEQUENCE [LARGE SCALE GENOMIC DNA]</scope>
</reference>